<dbReference type="EC" id="3.1.1.11" evidence="5"/>
<keyword evidence="8" id="KW-0378">Hydrolase</keyword>
<name>A0ABD1NGL6_9FABA</name>
<dbReference type="EMBL" id="JBGMDY010000001">
    <property type="protein sequence ID" value="KAL2347260.1"/>
    <property type="molecule type" value="Genomic_DNA"/>
</dbReference>
<reference evidence="13 14" key="1">
    <citation type="submission" date="2024-08" db="EMBL/GenBank/DDBJ databases">
        <title>Insights into the chromosomal genome structure of Flemingia macrophylla.</title>
        <authorList>
            <person name="Ding Y."/>
            <person name="Zhao Y."/>
            <person name="Bi W."/>
            <person name="Wu M."/>
            <person name="Zhao G."/>
            <person name="Gong Y."/>
            <person name="Li W."/>
            <person name="Zhang P."/>
        </authorList>
    </citation>
    <scope>NUCLEOTIDE SEQUENCE [LARGE SCALE GENOMIC DNA]</scope>
    <source>
        <strain evidence="13">DYQJB</strain>
        <tissue evidence="13">Leaf</tissue>
    </source>
</reference>
<comment type="caution">
    <text evidence="13">The sequence shown here is derived from an EMBL/GenBank/DDBJ whole genome shotgun (WGS) entry which is preliminary data.</text>
</comment>
<dbReference type="SMART" id="SM00856">
    <property type="entry name" value="PMEI"/>
    <property type="match status" value="1"/>
</dbReference>
<dbReference type="FunFam" id="2.160.20.10:FF:000029">
    <property type="entry name" value="Pectinesterase 4"/>
    <property type="match status" value="1"/>
</dbReference>
<dbReference type="InterPro" id="IPR000070">
    <property type="entry name" value="Pectinesterase_cat"/>
</dbReference>
<dbReference type="InterPro" id="IPR012334">
    <property type="entry name" value="Pectin_lyas_fold"/>
</dbReference>
<dbReference type="SUPFAM" id="SSF51126">
    <property type="entry name" value="Pectin lyase-like"/>
    <property type="match status" value="1"/>
</dbReference>
<evidence type="ECO:0000256" key="4">
    <source>
        <dbReference type="ARBA" id="ARBA00007786"/>
    </source>
</evidence>
<comment type="similarity">
    <text evidence="4">In the C-terminal section; belongs to the pectinesterase family.</text>
</comment>
<evidence type="ECO:0000256" key="10">
    <source>
        <dbReference type="ARBA" id="ARBA00023316"/>
    </source>
</evidence>
<accession>A0ABD1NGL6</accession>
<evidence type="ECO:0000256" key="2">
    <source>
        <dbReference type="ARBA" id="ARBA00005184"/>
    </source>
</evidence>
<dbReference type="InterPro" id="IPR035513">
    <property type="entry name" value="Invertase/methylesterase_inhib"/>
</dbReference>
<comment type="subcellular location">
    <subcellularLocation>
        <location evidence="1">Secreted</location>
        <location evidence="1">Cell wall</location>
    </subcellularLocation>
</comment>
<evidence type="ECO:0000256" key="11">
    <source>
        <dbReference type="SAM" id="SignalP"/>
    </source>
</evidence>
<dbReference type="Gene3D" id="1.20.140.40">
    <property type="entry name" value="Invertase/pectin methylesterase inhibitor family protein"/>
    <property type="match status" value="1"/>
</dbReference>
<feature type="domain" description="Pectinesterase inhibitor" evidence="12">
    <location>
        <begin position="19"/>
        <end position="177"/>
    </location>
</feature>
<evidence type="ECO:0000313" key="13">
    <source>
        <dbReference type="EMBL" id="KAL2347260.1"/>
    </source>
</evidence>
<evidence type="ECO:0000256" key="3">
    <source>
        <dbReference type="ARBA" id="ARBA00006027"/>
    </source>
</evidence>
<sequence length="581" mass="63690">MASSILIPFFLLLLLRASAAAADLQEACNATRFPLQCHSNLSPRLPPNPTPLQIIHSAISLSSDHLTLVRSNLRSILNASSSTTTTVLGSVLANNATRSTAFKTCLQVLYYSHHRTSLAARAIPTNHARAWLSAALAYQYGCWSGLTYVNANDTAGVPHTMSLLDTLVNLTSNALSMLVSYHRFGNSTAAWTPPLTERHAFWDPPVAQGLASLPSLPDTLAADATVCKEKGGGCYERVQDAVNAAPDNGRGRFVIHIKEGVYTERIRIPLRKRNVVFLGDGMGKTVITGSANVGQPGVTTYNSATLGHISFLSSPFWVAGDGFIAKDLTIENTAGPNAHQAVAFRSDSDLSVIENCEFIGNQDTLYAHSLRQFYKSCRIQGNVDFIFGNSASIFQDCEILVRPRQERPEKGENNAITAHGRTDPAQSTGFVFHNCTINGTEEYMTLYNSKPQVHRNYLGRPWKEYSRTIFIHSFLGALISPEGWMPWNGDFALKTLYYGEFENSGPGSNLTQRVPWSNQVPAEHVLVGCGGRSGTLILDRWRLQEGVSREKEDILVETKGVLGRKVAWLMEGVRNFMLGVV</sequence>
<evidence type="ECO:0000256" key="8">
    <source>
        <dbReference type="ARBA" id="ARBA00022801"/>
    </source>
</evidence>
<keyword evidence="10" id="KW-0961">Cell wall biogenesis/degradation</keyword>
<keyword evidence="7" id="KW-0964">Secreted</keyword>
<evidence type="ECO:0000256" key="5">
    <source>
        <dbReference type="ARBA" id="ARBA00013229"/>
    </source>
</evidence>
<dbReference type="Pfam" id="PF04043">
    <property type="entry name" value="PMEI"/>
    <property type="match status" value="1"/>
</dbReference>
<evidence type="ECO:0000256" key="1">
    <source>
        <dbReference type="ARBA" id="ARBA00004191"/>
    </source>
</evidence>
<dbReference type="PANTHER" id="PTHR31707">
    <property type="entry name" value="PECTINESTERASE"/>
    <property type="match status" value="1"/>
</dbReference>
<comment type="similarity">
    <text evidence="3">In the N-terminal section; belongs to the PMEI family.</text>
</comment>
<evidence type="ECO:0000313" key="14">
    <source>
        <dbReference type="Proteomes" id="UP001603857"/>
    </source>
</evidence>
<evidence type="ECO:0000256" key="7">
    <source>
        <dbReference type="ARBA" id="ARBA00022525"/>
    </source>
</evidence>
<keyword evidence="6" id="KW-0134">Cell wall</keyword>
<dbReference type="Pfam" id="PF01095">
    <property type="entry name" value="Pectinesterase"/>
    <property type="match status" value="1"/>
</dbReference>
<evidence type="ECO:0000259" key="12">
    <source>
        <dbReference type="SMART" id="SM00856"/>
    </source>
</evidence>
<organism evidence="13 14">
    <name type="scientific">Flemingia macrophylla</name>
    <dbReference type="NCBI Taxonomy" id="520843"/>
    <lineage>
        <taxon>Eukaryota</taxon>
        <taxon>Viridiplantae</taxon>
        <taxon>Streptophyta</taxon>
        <taxon>Embryophyta</taxon>
        <taxon>Tracheophyta</taxon>
        <taxon>Spermatophyta</taxon>
        <taxon>Magnoliopsida</taxon>
        <taxon>eudicotyledons</taxon>
        <taxon>Gunneridae</taxon>
        <taxon>Pentapetalae</taxon>
        <taxon>rosids</taxon>
        <taxon>fabids</taxon>
        <taxon>Fabales</taxon>
        <taxon>Fabaceae</taxon>
        <taxon>Papilionoideae</taxon>
        <taxon>50 kb inversion clade</taxon>
        <taxon>NPAAA clade</taxon>
        <taxon>indigoferoid/millettioid clade</taxon>
        <taxon>Phaseoleae</taxon>
        <taxon>Flemingia</taxon>
    </lineage>
</organism>
<dbReference type="InterPro" id="IPR011050">
    <property type="entry name" value="Pectin_lyase_fold/virulence"/>
</dbReference>
<proteinExistence type="inferred from homology"/>
<feature type="chain" id="PRO_5044751741" description="pectinesterase" evidence="11">
    <location>
        <begin position="22"/>
        <end position="581"/>
    </location>
</feature>
<feature type="signal peptide" evidence="11">
    <location>
        <begin position="1"/>
        <end position="21"/>
    </location>
</feature>
<evidence type="ECO:0000256" key="9">
    <source>
        <dbReference type="ARBA" id="ARBA00023085"/>
    </source>
</evidence>
<gene>
    <name evidence="13" type="ORF">Fmac_001260</name>
</gene>
<evidence type="ECO:0000256" key="6">
    <source>
        <dbReference type="ARBA" id="ARBA00022512"/>
    </source>
</evidence>
<dbReference type="InterPro" id="IPR006501">
    <property type="entry name" value="Pectinesterase_inhib_dom"/>
</dbReference>
<dbReference type="CDD" id="cd15798">
    <property type="entry name" value="PMEI-like_3"/>
    <property type="match status" value="1"/>
</dbReference>
<dbReference type="AlphaFoldDB" id="A0ABD1NGL6"/>
<keyword evidence="11" id="KW-0732">Signal</keyword>
<keyword evidence="14" id="KW-1185">Reference proteome</keyword>
<dbReference type="SUPFAM" id="SSF101148">
    <property type="entry name" value="Plant invertase/pectin methylesterase inhibitor"/>
    <property type="match status" value="1"/>
</dbReference>
<dbReference type="Proteomes" id="UP001603857">
    <property type="component" value="Unassembled WGS sequence"/>
</dbReference>
<keyword evidence="9" id="KW-0063">Aspartyl esterase</keyword>
<protein>
    <recommendedName>
        <fullName evidence="5">pectinesterase</fullName>
        <ecNumber evidence="5">3.1.1.11</ecNumber>
    </recommendedName>
</protein>
<dbReference type="GO" id="GO:0030599">
    <property type="term" value="F:pectinesterase activity"/>
    <property type="evidence" value="ECO:0007669"/>
    <property type="project" value="UniProtKB-EC"/>
</dbReference>
<dbReference type="GO" id="GO:0071555">
    <property type="term" value="P:cell wall organization"/>
    <property type="evidence" value="ECO:0007669"/>
    <property type="project" value="UniProtKB-KW"/>
</dbReference>
<comment type="pathway">
    <text evidence="2">Glycan metabolism; pectin degradation; 2-dehydro-3-deoxy-D-gluconate from pectin: step 1/5.</text>
</comment>
<dbReference type="Gene3D" id="2.160.20.10">
    <property type="entry name" value="Single-stranded right-handed beta-helix, Pectin lyase-like"/>
    <property type="match status" value="1"/>
</dbReference>